<dbReference type="PANTHER" id="PTHR43105:SF13">
    <property type="entry name" value="NADH-UBIQUINONE OXIDOREDUCTASE 75 KDA SUBUNIT, MITOCHONDRIAL"/>
    <property type="match status" value="1"/>
</dbReference>
<comment type="cofactor">
    <cofactor evidence="1">
        <name>[4Fe-4S] cluster</name>
        <dbReference type="ChEBI" id="CHEBI:49883"/>
    </cofactor>
</comment>
<dbReference type="GO" id="GO:0051539">
    <property type="term" value="F:4 iron, 4 sulfur cluster binding"/>
    <property type="evidence" value="ECO:0007669"/>
    <property type="project" value="UniProtKB-KW"/>
</dbReference>
<keyword evidence="11" id="KW-0560">Oxidoreductase</keyword>
<reference evidence="11 12" key="1">
    <citation type="submission" date="2017-08" db="EMBL/GenBank/DDBJ databases">
        <title>Infants hospitalized years apart are colonized by the same room-sourced microbial strains.</title>
        <authorList>
            <person name="Brooks B."/>
            <person name="Olm M.R."/>
            <person name="Firek B.A."/>
            <person name="Baker R."/>
            <person name="Thomas B.C."/>
            <person name="Morowitz M.J."/>
            <person name="Banfield J.F."/>
        </authorList>
    </citation>
    <scope>NUCLEOTIDE SEQUENCE [LARGE SCALE GENOMIC DNA]</scope>
    <source>
        <strain evidence="11">S2_006_000_R2_64</strain>
    </source>
</reference>
<dbReference type="CDD" id="cd02773">
    <property type="entry name" value="MopB_Res-Cmplx1_Nad11"/>
    <property type="match status" value="1"/>
</dbReference>
<evidence type="ECO:0000256" key="4">
    <source>
        <dbReference type="ARBA" id="ARBA00022723"/>
    </source>
</evidence>
<dbReference type="Pfam" id="PF22151">
    <property type="entry name" value="Fer4_NDSU1"/>
    <property type="match status" value="1"/>
</dbReference>
<feature type="non-terminal residue" evidence="11">
    <location>
        <position position="1"/>
    </location>
</feature>
<dbReference type="AlphaFoldDB" id="A0A2W5FF35"/>
<dbReference type="PROSITE" id="PS51669">
    <property type="entry name" value="4FE4S_MOW_BIS_MGD"/>
    <property type="match status" value="1"/>
</dbReference>
<evidence type="ECO:0000313" key="11">
    <source>
        <dbReference type="EMBL" id="PZP52904.1"/>
    </source>
</evidence>
<dbReference type="GO" id="GO:0046872">
    <property type="term" value="F:metal ion binding"/>
    <property type="evidence" value="ECO:0007669"/>
    <property type="project" value="UniProtKB-KW"/>
</dbReference>
<accession>A0A2W5FF35</accession>
<dbReference type="Gene3D" id="3.30.200.210">
    <property type="match status" value="1"/>
</dbReference>
<comment type="caution">
    <text evidence="11">The sequence shown here is derived from an EMBL/GenBank/DDBJ whole genome shotgun (WGS) entry which is preliminary data.</text>
</comment>
<dbReference type="GO" id="GO:0016651">
    <property type="term" value="F:oxidoreductase activity, acting on NAD(P)H"/>
    <property type="evidence" value="ECO:0007669"/>
    <property type="project" value="InterPro"/>
</dbReference>
<evidence type="ECO:0000256" key="3">
    <source>
        <dbReference type="ARBA" id="ARBA00022485"/>
    </source>
</evidence>
<dbReference type="EMBL" id="QFOT01000211">
    <property type="protein sequence ID" value="PZP52904.1"/>
    <property type="molecule type" value="Genomic_DNA"/>
</dbReference>
<name>A0A2W5FF35_9BACT</name>
<evidence type="ECO:0000256" key="7">
    <source>
        <dbReference type="ARBA" id="ARBA00023014"/>
    </source>
</evidence>
<keyword evidence="3" id="KW-0004">4Fe-4S</keyword>
<feature type="non-terminal residue" evidence="11">
    <location>
        <position position="433"/>
    </location>
</feature>
<evidence type="ECO:0000256" key="8">
    <source>
        <dbReference type="ARBA" id="ARBA00023027"/>
    </source>
</evidence>
<dbReference type="GO" id="GO:0016020">
    <property type="term" value="C:membrane"/>
    <property type="evidence" value="ECO:0007669"/>
    <property type="project" value="TreeGrafter"/>
</dbReference>
<evidence type="ECO:0000259" key="10">
    <source>
        <dbReference type="PROSITE" id="PS51669"/>
    </source>
</evidence>
<evidence type="ECO:0000256" key="2">
    <source>
        <dbReference type="ARBA" id="ARBA00005404"/>
    </source>
</evidence>
<keyword evidence="7" id="KW-0411">Iron-sulfur</keyword>
<evidence type="ECO:0000256" key="5">
    <source>
        <dbReference type="ARBA" id="ARBA00022967"/>
    </source>
</evidence>
<keyword evidence="8" id="KW-0520">NAD</keyword>
<evidence type="ECO:0000256" key="6">
    <source>
        <dbReference type="ARBA" id="ARBA00023004"/>
    </source>
</evidence>
<dbReference type="PANTHER" id="PTHR43105">
    <property type="entry name" value="RESPIRATORY NITRATE REDUCTASE"/>
    <property type="match status" value="1"/>
</dbReference>
<organism evidence="11 12">
    <name type="scientific">Micavibrio aeruginosavorus</name>
    <dbReference type="NCBI Taxonomy" id="349221"/>
    <lineage>
        <taxon>Bacteria</taxon>
        <taxon>Pseudomonadati</taxon>
        <taxon>Bdellovibrionota</taxon>
        <taxon>Bdellovibrionia</taxon>
        <taxon>Bdellovibrionales</taxon>
        <taxon>Pseudobdellovibrionaceae</taxon>
        <taxon>Micavibrio</taxon>
    </lineage>
</organism>
<evidence type="ECO:0000313" key="12">
    <source>
        <dbReference type="Proteomes" id="UP000249739"/>
    </source>
</evidence>
<dbReference type="SUPFAM" id="SSF53706">
    <property type="entry name" value="Formate dehydrogenase/DMSO reductase, domains 1-3"/>
    <property type="match status" value="1"/>
</dbReference>
<protein>
    <submittedName>
        <fullName evidence="11">NADH-quinone oxidoreductase subunit G</fullName>
        <ecNumber evidence="11">1.6.5.11</ecNumber>
    </submittedName>
</protein>
<dbReference type="Pfam" id="PF09326">
    <property type="entry name" value="NADH_dhqG_C"/>
    <property type="match status" value="1"/>
</dbReference>
<gene>
    <name evidence="11" type="ORF">DI586_11550</name>
</gene>
<dbReference type="Gene3D" id="3.40.50.740">
    <property type="match status" value="1"/>
</dbReference>
<dbReference type="EC" id="1.6.5.11" evidence="11"/>
<comment type="cofactor">
    <cofactor evidence="9">
        <name>[2Fe-2S] cluster</name>
        <dbReference type="ChEBI" id="CHEBI:190135"/>
    </cofactor>
</comment>
<keyword evidence="4" id="KW-0479">Metal-binding</keyword>
<dbReference type="InterPro" id="IPR006656">
    <property type="entry name" value="Mopterin_OxRdtase"/>
</dbReference>
<sequence length="433" mass="47259">DVMDAVGSNIRVDVRGNEVMRVLPRLHEGVNEEWISDKTRFAYDGLKAQRLDQPYVRENGKLRPASWEEAFAVTAAKLNSTAKSIGVVGELCAAEEMIVLKDLLGDVDGVMGIHIDVSSRAGYLFNSTIAGIEKADAILLVGTNPRIEAAMVNARIRKAWLANRIKVGVIGEQADLSYPTTYIGAGPDSLKELAAGKHSFADVLKNAKNPMIIIGAGAFRRDDGIAIQSLAREIAQSFNMVRDDWNGFNVLHAHAAQVTALDLGMASEKEISDQEVVYLLNVDSEKVNAQISSYAFVIYQGHHGDIGASRADVILPGSAYTEKDGLYVNTEGRVQMAKKAASAPGEAKEDWKILRALSAETGKPLPYDNMYQLRQRLMKEFPHFAKIDAVEPAQWEDFGKTGPVNSAPFISAVKNFYMTNVITRASQTMAKSA</sequence>
<keyword evidence="6" id="KW-0408">Iron</keyword>
<dbReference type="InterPro" id="IPR006963">
    <property type="entry name" value="Mopterin_OxRdtase_4Fe-4S_dom"/>
</dbReference>
<feature type="domain" description="4Fe-4S Mo/W bis-MGD-type" evidence="10">
    <location>
        <begin position="1"/>
        <end position="50"/>
    </location>
</feature>
<comment type="similarity">
    <text evidence="2">Belongs to the complex I 75 kDa subunit family.</text>
</comment>
<keyword evidence="5" id="KW-1278">Translocase</keyword>
<dbReference type="InterPro" id="IPR015405">
    <property type="entry name" value="NDUFS1-like_C"/>
</dbReference>
<evidence type="ECO:0000256" key="9">
    <source>
        <dbReference type="ARBA" id="ARBA00034078"/>
    </source>
</evidence>
<dbReference type="FunFam" id="3.30.200.210:FF:000002">
    <property type="entry name" value="NADH-ubiquinone oxidoreductase 75 kDa subunit"/>
    <property type="match status" value="1"/>
</dbReference>
<dbReference type="InterPro" id="IPR050123">
    <property type="entry name" value="Prok_molybdopt-oxidoreductase"/>
</dbReference>
<proteinExistence type="inferred from homology"/>
<dbReference type="Proteomes" id="UP000249739">
    <property type="component" value="Unassembled WGS sequence"/>
</dbReference>
<evidence type="ECO:0000256" key="1">
    <source>
        <dbReference type="ARBA" id="ARBA00001966"/>
    </source>
</evidence>
<dbReference type="Pfam" id="PF00384">
    <property type="entry name" value="Molybdopterin"/>
    <property type="match status" value="1"/>
</dbReference>